<evidence type="ECO:0000256" key="1">
    <source>
        <dbReference type="ARBA" id="ARBA00004651"/>
    </source>
</evidence>
<evidence type="ECO:0000256" key="6">
    <source>
        <dbReference type="SAM" id="MobiDB-lite"/>
    </source>
</evidence>
<dbReference type="InterPro" id="IPR015867">
    <property type="entry name" value="N-reg_PII/ATP_PRibTrfase_C"/>
</dbReference>
<dbReference type="Gene3D" id="3.30.70.120">
    <property type="match status" value="1"/>
</dbReference>
<dbReference type="InterPro" id="IPR003740">
    <property type="entry name" value="YitT"/>
</dbReference>
<dbReference type="PANTHER" id="PTHR33545">
    <property type="entry name" value="UPF0750 MEMBRANE PROTEIN YITT-RELATED"/>
    <property type="match status" value="1"/>
</dbReference>
<evidence type="ECO:0000256" key="2">
    <source>
        <dbReference type="ARBA" id="ARBA00022475"/>
    </source>
</evidence>
<feature type="region of interest" description="Disordered" evidence="6">
    <location>
        <begin position="1"/>
        <end position="30"/>
    </location>
</feature>
<evidence type="ECO:0000256" key="3">
    <source>
        <dbReference type="ARBA" id="ARBA00022692"/>
    </source>
</evidence>
<evidence type="ECO:0000256" key="7">
    <source>
        <dbReference type="SAM" id="Phobius"/>
    </source>
</evidence>
<keyword evidence="4 7" id="KW-1133">Transmembrane helix</keyword>
<dbReference type="Pfam" id="PF02588">
    <property type="entry name" value="YitT_membrane"/>
    <property type="match status" value="1"/>
</dbReference>
<sequence>MEHSSESNPPAEAETIDKEEQTEKFPHPDKDDLRPGTIIFDVFICFAAALLVSSSLYYFSNYNNFAPGGITGIASILASVTEPYFGEMTLNMSIFMMLLNIPIFILAAIFVSRKTGIMLIVYLLFQSALLMLFKWLHTRYGLPYYGALPDGNCYEDGNNLVFASIGVGVISGLGFSLMIRRFGASGGTYAISALIKRFRPEHNIAWLAFAMDASVVVLAFFVYRSGANAVISTLANIFISDIVVDFMLQGLRSGYKFEIITDKPEALSEELMQKLGRGVTTLHAEGMYTHTDKSLMICIVRKRQVGAFLKILKRYRATFSYSCKVNEVYGKFENHPRAIPKNKEQSSERK</sequence>
<proteinExistence type="predicted"/>
<comment type="subcellular location">
    <subcellularLocation>
        <location evidence="1">Cell membrane</location>
        <topology evidence="1">Multi-pass membrane protein</topology>
    </subcellularLocation>
</comment>
<feature type="transmembrane region" description="Helical" evidence="7">
    <location>
        <begin position="119"/>
        <end position="137"/>
    </location>
</feature>
<dbReference type="Pfam" id="PF10035">
    <property type="entry name" value="DUF2179"/>
    <property type="match status" value="1"/>
</dbReference>
<evidence type="ECO:0000313" key="10">
    <source>
        <dbReference type="Proteomes" id="UP000824081"/>
    </source>
</evidence>
<feature type="transmembrane region" description="Helical" evidence="7">
    <location>
        <begin position="204"/>
        <end position="223"/>
    </location>
</feature>
<feature type="transmembrane region" description="Helical" evidence="7">
    <location>
        <begin position="38"/>
        <end position="58"/>
    </location>
</feature>
<comment type="caution">
    <text evidence="9">The sequence shown here is derived from an EMBL/GenBank/DDBJ whole genome shotgun (WGS) entry which is preliminary data.</text>
</comment>
<dbReference type="CDD" id="cd16380">
    <property type="entry name" value="YitT_C"/>
    <property type="match status" value="1"/>
</dbReference>
<evidence type="ECO:0000256" key="5">
    <source>
        <dbReference type="ARBA" id="ARBA00023136"/>
    </source>
</evidence>
<evidence type="ECO:0000259" key="8">
    <source>
        <dbReference type="Pfam" id="PF10035"/>
    </source>
</evidence>
<feature type="transmembrane region" description="Helical" evidence="7">
    <location>
        <begin position="92"/>
        <end position="112"/>
    </location>
</feature>
<dbReference type="PANTHER" id="PTHR33545:SF5">
    <property type="entry name" value="UPF0750 MEMBRANE PROTEIN YITT"/>
    <property type="match status" value="1"/>
</dbReference>
<accession>A0A9D1SGM9</accession>
<dbReference type="GO" id="GO:0005886">
    <property type="term" value="C:plasma membrane"/>
    <property type="evidence" value="ECO:0007669"/>
    <property type="project" value="UniProtKB-SubCell"/>
</dbReference>
<dbReference type="InterPro" id="IPR051461">
    <property type="entry name" value="UPF0750_membrane"/>
</dbReference>
<feature type="compositionally biased region" description="Basic and acidic residues" evidence="6">
    <location>
        <begin position="15"/>
        <end position="30"/>
    </location>
</feature>
<keyword evidence="3 7" id="KW-0812">Transmembrane</keyword>
<name>A0A9D1SGM9_9FIRM</name>
<keyword evidence="5 7" id="KW-0472">Membrane</keyword>
<dbReference type="InterPro" id="IPR019264">
    <property type="entry name" value="DUF2179"/>
</dbReference>
<feature type="transmembrane region" description="Helical" evidence="7">
    <location>
        <begin position="65"/>
        <end position="86"/>
    </location>
</feature>
<evidence type="ECO:0000313" key="9">
    <source>
        <dbReference type="EMBL" id="HIU58972.1"/>
    </source>
</evidence>
<evidence type="ECO:0000256" key="4">
    <source>
        <dbReference type="ARBA" id="ARBA00022989"/>
    </source>
</evidence>
<feature type="domain" description="DUF2179" evidence="8">
    <location>
        <begin position="277"/>
        <end position="315"/>
    </location>
</feature>
<dbReference type="AlphaFoldDB" id="A0A9D1SGM9"/>
<feature type="transmembrane region" description="Helical" evidence="7">
    <location>
        <begin position="157"/>
        <end position="179"/>
    </location>
</feature>
<reference evidence="9" key="1">
    <citation type="submission" date="2020-10" db="EMBL/GenBank/DDBJ databases">
        <authorList>
            <person name="Gilroy R."/>
        </authorList>
    </citation>
    <scope>NUCLEOTIDE SEQUENCE</scope>
    <source>
        <strain evidence="9">11687</strain>
    </source>
</reference>
<organism evidence="9 10">
    <name type="scientific">Candidatus Scatosoma pullistercoris</name>
    <dbReference type="NCBI Taxonomy" id="2840934"/>
    <lineage>
        <taxon>Bacteria</taxon>
        <taxon>Bacillati</taxon>
        <taxon>Bacillota</taxon>
        <taxon>Clostridia</taxon>
        <taxon>Candidatus Scatosoma</taxon>
    </lineage>
</organism>
<protein>
    <submittedName>
        <fullName evidence="9">YitT family protein</fullName>
    </submittedName>
</protein>
<dbReference type="Proteomes" id="UP000824081">
    <property type="component" value="Unassembled WGS sequence"/>
</dbReference>
<gene>
    <name evidence="9" type="ORF">IAC57_02610</name>
</gene>
<dbReference type="EMBL" id="DVMZ01000069">
    <property type="protein sequence ID" value="HIU58972.1"/>
    <property type="molecule type" value="Genomic_DNA"/>
</dbReference>
<reference evidence="9" key="2">
    <citation type="journal article" date="2021" name="PeerJ">
        <title>Extensive microbial diversity within the chicken gut microbiome revealed by metagenomics and culture.</title>
        <authorList>
            <person name="Gilroy R."/>
            <person name="Ravi A."/>
            <person name="Getino M."/>
            <person name="Pursley I."/>
            <person name="Horton D.L."/>
            <person name="Alikhan N.F."/>
            <person name="Baker D."/>
            <person name="Gharbi K."/>
            <person name="Hall N."/>
            <person name="Watson M."/>
            <person name="Adriaenssens E.M."/>
            <person name="Foster-Nyarko E."/>
            <person name="Jarju S."/>
            <person name="Secka A."/>
            <person name="Antonio M."/>
            <person name="Oren A."/>
            <person name="Chaudhuri R.R."/>
            <person name="La Ragione R."/>
            <person name="Hildebrand F."/>
            <person name="Pallen M.J."/>
        </authorList>
    </citation>
    <scope>NUCLEOTIDE SEQUENCE</scope>
    <source>
        <strain evidence="9">11687</strain>
    </source>
</reference>
<keyword evidence="2" id="KW-1003">Cell membrane</keyword>